<protein>
    <submittedName>
        <fullName evidence="2">Metallophosphoesterase, calcineurin superfamily</fullName>
    </submittedName>
</protein>
<proteinExistence type="predicted"/>
<evidence type="ECO:0000259" key="1">
    <source>
        <dbReference type="Pfam" id="PF00149"/>
    </source>
</evidence>
<dbReference type="InterPro" id="IPR029052">
    <property type="entry name" value="Metallo-depent_PP-like"/>
</dbReference>
<evidence type="ECO:0000313" key="2">
    <source>
        <dbReference type="EMBL" id="ABW17809.1"/>
    </source>
</evidence>
<keyword evidence="3" id="KW-1185">Reference proteome</keyword>
<dbReference type="HOGENOM" id="CLU_1387638_0_0_9"/>
<dbReference type="EMBL" id="CP000853">
    <property type="protein sequence ID" value="ABW17809.1"/>
    <property type="molecule type" value="Genomic_DNA"/>
</dbReference>
<feature type="domain" description="Calcineurin-like phosphoesterase" evidence="1">
    <location>
        <begin position="1"/>
        <end position="124"/>
    </location>
</feature>
<sequence>MHISDTTEGIYKYIDKVIQEINPQYIVHTGDIVDNIKLETNADYLYLHQKGLSQFQDVIKKYRGNIYYALGNHDDRESVKNILNGGIIVGKELITIEGKVFSMSHKYEMLQKKADYYLYGHSFDPCSYEKNGEIFLNGLMKINIIVLSTGRIYELGYPVGVNYERKMEKRSVGL</sequence>
<organism evidence="2 3">
    <name type="scientific">Alkaliphilus oremlandii (strain OhILAs)</name>
    <name type="common">Clostridium oremlandii (strain OhILAs)</name>
    <dbReference type="NCBI Taxonomy" id="350688"/>
    <lineage>
        <taxon>Bacteria</taxon>
        <taxon>Bacillati</taxon>
        <taxon>Bacillota</taxon>
        <taxon>Clostridia</taxon>
        <taxon>Peptostreptococcales</taxon>
        <taxon>Natronincolaceae</taxon>
        <taxon>Alkaliphilus</taxon>
    </lineage>
</organism>
<dbReference type="InterPro" id="IPR004843">
    <property type="entry name" value="Calcineurin-like_PHP"/>
</dbReference>
<dbReference type="Proteomes" id="UP000000269">
    <property type="component" value="Chromosome"/>
</dbReference>
<name>A8MKZ2_ALKOO</name>
<evidence type="ECO:0000313" key="3">
    <source>
        <dbReference type="Proteomes" id="UP000000269"/>
    </source>
</evidence>
<dbReference type="Gene3D" id="3.60.21.10">
    <property type="match status" value="1"/>
</dbReference>
<dbReference type="Pfam" id="PF00149">
    <property type="entry name" value="Metallophos"/>
    <property type="match status" value="1"/>
</dbReference>
<reference evidence="3" key="1">
    <citation type="submission" date="2007-10" db="EMBL/GenBank/DDBJ databases">
        <title>Complete genome of Alkaliphilus oremlandii OhILAs.</title>
        <authorList>
            <person name="Copeland A."/>
            <person name="Lucas S."/>
            <person name="Lapidus A."/>
            <person name="Barry K."/>
            <person name="Detter J.C."/>
            <person name="Glavina del Rio T."/>
            <person name="Hammon N."/>
            <person name="Israni S."/>
            <person name="Dalin E."/>
            <person name="Tice H."/>
            <person name="Pitluck S."/>
            <person name="Chain P."/>
            <person name="Malfatti S."/>
            <person name="Shin M."/>
            <person name="Vergez L."/>
            <person name="Schmutz J."/>
            <person name="Larimer F."/>
            <person name="Land M."/>
            <person name="Hauser L."/>
            <person name="Kyrpides N."/>
            <person name="Mikhailova N."/>
            <person name="Stolz J.F."/>
            <person name="Dawson A."/>
            <person name="Fisher E."/>
            <person name="Crable B."/>
            <person name="Perera E."/>
            <person name="Lisak J."/>
            <person name="Ranganathan M."/>
            <person name="Basu P."/>
            <person name="Richardson P."/>
        </authorList>
    </citation>
    <scope>NUCLEOTIDE SEQUENCE [LARGE SCALE GENOMIC DNA]</scope>
    <source>
        <strain evidence="3">OhILAs</strain>
    </source>
</reference>
<dbReference type="STRING" id="350688.Clos_0246"/>
<dbReference type="AlphaFoldDB" id="A8MKZ2"/>
<dbReference type="GO" id="GO:0016787">
    <property type="term" value="F:hydrolase activity"/>
    <property type="evidence" value="ECO:0007669"/>
    <property type="project" value="InterPro"/>
</dbReference>
<gene>
    <name evidence="2" type="ordered locus">Clos_0246</name>
</gene>
<dbReference type="SUPFAM" id="SSF56300">
    <property type="entry name" value="Metallo-dependent phosphatases"/>
    <property type="match status" value="1"/>
</dbReference>
<dbReference type="KEGG" id="aoe:Clos_0246"/>
<accession>A8MKZ2</accession>
<dbReference type="eggNOG" id="COG0622">
    <property type="taxonomic scope" value="Bacteria"/>
</dbReference>